<organism evidence="1 2">
    <name type="scientific">Pisolithus microcarpus 441</name>
    <dbReference type="NCBI Taxonomy" id="765257"/>
    <lineage>
        <taxon>Eukaryota</taxon>
        <taxon>Fungi</taxon>
        <taxon>Dikarya</taxon>
        <taxon>Basidiomycota</taxon>
        <taxon>Agaricomycotina</taxon>
        <taxon>Agaricomycetes</taxon>
        <taxon>Agaricomycetidae</taxon>
        <taxon>Boletales</taxon>
        <taxon>Sclerodermatineae</taxon>
        <taxon>Pisolithaceae</taxon>
        <taxon>Pisolithus</taxon>
    </lineage>
</organism>
<gene>
    <name evidence="1" type="ORF">PISMIDRAFT_189804</name>
</gene>
<keyword evidence="2" id="KW-1185">Reference proteome</keyword>
<dbReference type="Proteomes" id="UP000054018">
    <property type="component" value="Unassembled WGS sequence"/>
</dbReference>
<proteinExistence type="predicted"/>
<evidence type="ECO:0000313" key="1">
    <source>
        <dbReference type="EMBL" id="KIK18487.1"/>
    </source>
</evidence>
<evidence type="ECO:0000313" key="2">
    <source>
        <dbReference type="Proteomes" id="UP000054018"/>
    </source>
</evidence>
<dbReference type="EMBL" id="KN833804">
    <property type="protein sequence ID" value="KIK18487.1"/>
    <property type="molecule type" value="Genomic_DNA"/>
</dbReference>
<dbReference type="AlphaFoldDB" id="A0A0C9Z7Z5"/>
<accession>A0A0C9Z7Z5</accession>
<name>A0A0C9Z7Z5_9AGAM</name>
<protein>
    <submittedName>
        <fullName evidence="1">Uncharacterized protein</fullName>
    </submittedName>
</protein>
<reference evidence="1 2" key="1">
    <citation type="submission" date="2014-04" db="EMBL/GenBank/DDBJ databases">
        <authorList>
            <consortium name="DOE Joint Genome Institute"/>
            <person name="Kuo A."/>
            <person name="Kohler A."/>
            <person name="Costa M.D."/>
            <person name="Nagy L.G."/>
            <person name="Floudas D."/>
            <person name="Copeland A."/>
            <person name="Barry K.W."/>
            <person name="Cichocki N."/>
            <person name="Veneault-Fourrey C."/>
            <person name="LaButti K."/>
            <person name="Lindquist E.A."/>
            <person name="Lipzen A."/>
            <person name="Lundell T."/>
            <person name="Morin E."/>
            <person name="Murat C."/>
            <person name="Sun H."/>
            <person name="Tunlid A."/>
            <person name="Henrissat B."/>
            <person name="Grigoriev I.V."/>
            <person name="Hibbett D.S."/>
            <person name="Martin F."/>
            <person name="Nordberg H.P."/>
            <person name="Cantor M.N."/>
            <person name="Hua S.X."/>
        </authorList>
    </citation>
    <scope>NUCLEOTIDE SEQUENCE [LARGE SCALE GENOMIC DNA]</scope>
    <source>
        <strain evidence="1 2">441</strain>
    </source>
</reference>
<reference evidence="2" key="2">
    <citation type="submission" date="2015-01" db="EMBL/GenBank/DDBJ databases">
        <title>Evolutionary Origins and Diversification of the Mycorrhizal Mutualists.</title>
        <authorList>
            <consortium name="DOE Joint Genome Institute"/>
            <consortium name="Mycorrhizal Genomics Consortium"/>
            <person name="Kohler A."/>
            <person name="Kuo A."/>
            <person name="Nagy L.G."/>
            <person name="Floudas D."/>
            <person name="Copeland A."/>
            <person name="Barry K.W."/>
            <person name="Cichocki N."/>
            <person name="Veneault-Fourrey C."/>
            <person name="LaButti K."/>
            <person name="Lindquist E.A."/>
            <person name="Lipzen A."/>
            <person name="Lundell T."/>
            <person name="Morin E."/>
            <person name="Murat C."/>
            <person name="Riley R."/>
            <person name="Ohm R."/>
            <person name="Sun H."/>
            <person name="Tunlid A."/>
            <person name="Henrissat B."/>
            <person name="Grigoriev I.V."/>
            <person name="Hibbett D.S."/>
            <person name="Martin F."/>
        </authorList>
    </citation>
    <scope>NUCLEOTIDE SEQUENCE [LARGE SCALE GENOMIC DNA]</scope>
    <source>
        <strain evidence="2">441</strain>
    </source>
</reference>
<sequence>MLLPRSSRSTRRKNANRFGSRTCVKKTTWRVIARIGNAEYRRVTFLKVSEAGQTELILPRS</sequence>
<dbReference type="HOGENOM" id="CLU_2923517_0_0_1"/>